<evidence type="ECO:0000256" key="12">
    <source>
        <dbReference type="ARBA" id="ARBA00023163"/>
    </source>
</evidence>
<dbReference type="CDD" id="cd00056">
    <property type="entry name" value="ENDO3c"/>
    <property type="match status" value="1"/>
</dbReference>
<evidence type="ECO:0000256" key="9">
    <source>
        <dbReference type="ARBA" id="ARBA00023015"/>
    </source>
</evidence>
<keyword evidence="10" id="KW-0238">DNA-binding</keyword>
<dbReference type="GO" id="GO:0006307">
    <property type="term" value="P:DNA alkylation repair"/>
    <property type="evidence" value="ECO:0007669"/>
    <property type="project" value="TreeGrafter"/>
</dbReference>
<dbReference type="Pfam" id="PF12833">
    <property type="entry name" value="HTH_18"/>
    <property type="match status" value="1"/>
</dbReference>
<proteinExistence type="predicted"/>
<dbReference type="Gene3D" id="3.40.10.10">
    <property type="entry name" value="DNA Methylphosphotriester Repair Domain"/>
    <property type="match status" value="1"/>
</dbReference>
<evidence type="ECO:0000256" key="10">
    <source>
        <dbReference type="ARBA" id="ARBA00023125"/>
    </source>
</evidence>
<dbReference type="GO" id="GO:0043916">
    <property type="term" value="F:DNA-7-methylguanine glycosylase activity"/>
    <property type="evidence" value="ECO:0007669"/>
    <property type="project" value="TreeGrafter"/>
</dbReference>
<dbReference type="Pfam" id="PF02805">
    <property type="entry name" value="Ada_Zn_binding"/>
    <property type="match status" value="1"/>
</dbReference>
<dbReference type="InterPro" id="IPR018060">
    <property type="entry name" value="HTH_AraC"/>
</dbReference>
<dbReference type="InterPro" id="IPR035451">
    <property type="entry name" value="Ada-like_dom_sf"/>
</dbReference>
<dbReference type="GO" id="GO:0043565">
    <property type="term" value="F:sequence-specific DNA binding"/>
    <property type="evidence" value="ECO:0007669"/>
    <property type="project" value="InterPro"/>
</dbReference>
<evidence type="ECO:0000256" key="7">
    <source>
        <dbReference type="ARBA" id="ARBA00022763"/>
    </source>
</evidence>
<dbReference type="PROSITE" id="PS01124">
    <property type="entry name" value="HTH_ARAC_FAMILY_2"/>
    <property type="match status" value="1"/>
</dbReference>
<comment type="catalytic activity">
    <reaction evidence="1">
        <text>Hydrolysis of alkylated DNA, releasing 3-methyladenine, 3-methylguanine, 7-methylguanine and 7-methyladenine.</text>
        <dbReference type="EC" id="3.2.2.21"/>
    </reaction>
</comment>
<dbReference type="Proteomes" id="UP000707356">
    <property type="component" value="Unassembled WGS sequence"/>
</dbReference>
<evidence type="ECO:0000256" key="13">
    <source>
        <dbReference type="ARBA" id="ARBA00023204"/>
    </source>
</evidence>
<dbReference type="PANTHER" id="PTHR43003:SF13">
    <property type="entry name" value="DNA-3-METHYLADENINE GLYCOSYLASE 2"/>
    <property type="match status" value="1"/>
</dbReference>
<comment type="caution">
    <text evidence="15">The sequence shown here is derived from an EMBL/GenBank/DDBJ whole genome shotgun (WGS) entry which is preliminary data.</text>
</comment>
<dbReference type="Pfam" id="PF00730">
    <property type="entry name" value="HhH-GPD"/>
    <property type="match status" value="1"/>
</dbReference>
<dbReference type="GO" id="GO:0008725">
    <property type="term" value="F:DNA-3-methyladenine glycosylase activity"/>
    <property type="evidence" value="ECO:0007669"/>
    <property type="project" value="TreeGrafter"/>
</dbReference>
<comment type="cofactor">
    <cofactor evidence="2">
        <name>Zn(2+)</name>
        <dbReference type="ChEBI" id="CHEBI:29105"/>
    </cofactor>
</comment>
<evidence type="ECO:0000256" key="6">
    <source>
        <dbReference type="ARBA" id="ARBA00022723"/>
    </source>
</evidence>
<evidence type="ECO:0000256" key="8">
    <source>
        <dbReference type="ARBA" id="ARBA00022833"/>
    </source>
</evidence>
<keyword evidence="7" id="KW-0227">DNA damage</keyword>
<dbReference type="GO" id="GO:0005737">
    <property type="term" value="C:cytoplasm"/>
    <property type="evidence" value="ECO:0007669"/>
    <property type="project" value="TreeGrafter"/>
</dbReference>
<evidence type="ECO:0000256" key="1">
    <source>
        <dbReference type="ARBA" id="ARBA00000086"/>
    </source>
</evidence>
<evidence type="ECO:0000256" key="5">
    <source>
        <dbReference type="ARBA" id="ARBA00022679"/>
    </source>
</evidence>
<dbReference type="SMART" id="SM00342">
    <property type="entry name" value="HTH_ARAC"/>
    <property type="match status" value="1"/>
</dbReference>
<evidence type="ECO:0000256" key="4">
    <source>
        <dbReference type="ARBA" id="ARBA00022603"/>
    </source>
</evidence>
<dbReference type="GO" id="GO:0032131">
    <property type="term" value="F:alkylated DNA binding"/>
    <property type="evidence" value="ECO:0007669"/>
    <property type="project" value="TreeGrafter"/>
</dbReference>
<dbReference type="InterPro" id="IPR004026">
    <property type="entry name" value="Ada_DNA_repair_Zn-bd"/>
</dbReference>
<evidence type="ECO:0000259" key="14">
    <source>
        <dbReference type="PROSITE" id="PS01124"/>
    </source>
</evidence>
<dbReference type="InterPro" id="IPR051912">
    <property type="entry name" value="Alkylbase_DNA_Glycosylase/TA"/>
</dbReference>
<dbReference type="FunFam" id="3.40.10.10:FF:000001">
    <property type="entry name" value="DNA-3-methyladenine glycosylase 2"/>
    <property type="match status" value="1"/>
</dbReference>
<dbReference type="SUPFAM" id="SSF46689">
    <property type="entry name" value="Homeodomain-like"/>
    <property type="match status" value="2"/>
</dbReference>
<dbReference type="PANTHER" id="PTHR43003">
    <property type="entry name" value="DNA-3-METHYLADENINE GLYCOSYLASE"/>
    <property type="match status" value="1"/>
</dbReference>
<dbReference type="GO" id="GO:0006285">
    <property type="term" value="P:base-excision repair, AP site formation"/>
    <property type="evidence" value="ECO:0007669"/>
    <property type="project" value="TreeGrafter"/>
</dbReference>
<dbReference type="GO" id="GO:0008168">
    <property type="term" value="F:methyltransferase activity"/>
    <property type="evidence" value="ECO:0007669"/>
    <property type="project" value="UniProtKB-KW"/>
</dbReference>
<dbReference type="SUPFAM" id="SSF55945">
    <property type="entry name" value="TATA-box binding protein-like"/>
    <property type="match status" value="1"/>
</dbReference>
<dbReference type="InterPro" id="IPR037046">
    <property type="entry name" value="AlkA_N_sf"/>
</dbReference>
<dbReference type="GO" id="GO:0032993">
    <property type="term" value="C:protein-DNA complex"/>
    <property type="evidence" value="ECO:0007669"/>
    <property type="project" value="TreeGrafter"/>
</dbReference>
<evidence type="ECO:0000256" key="11">
    <source>
        <dbReference type="ARBA" id="ARBA00023159"/>
    </source>
</evidence>
<dbReference type="Gene3D" id="3.30.310.20">
    <property type="entry name" value="DNA-3-methyladenine glycosylase AlkA, N-terminal domain"/>
    <property type="match status" value="1"/>
</dbReference>
<dbReference type="Gene3D" id="1.10.340.30">
    <property type="entry name" value="Hypothetical protein, domain 2"/>
    <property type="match status" value="1"/>
</dbReference>
<dbReference type="EC" id="3.2.2.21" evidence="3"/>
<dbReference type="AlphaFoldDB" id="A0A951PAN2"/>
<dbReference type="InterPro" id="IPR023170">
    <property type="entry name" value="HhH_base_excis_C"/>
</dbReference>
<name>A0A951PAN2_9CYAN</name>
<dbReference type="InterPro" id="IPR010316">
    <property type="entry name" value="AlkA_N"/>
</dbReference>
<evidence type="ECO:0000313" key="16">
    <source>
        <dbReference type="Proteomes" id="UP000707356"/>
    </source>
</evidence>
<keyword evidence="4" id="KW-0489">Methyltransferase</keyword>
<reference evidence="15" key="2">
    <citation type="journal article" date="2022" name="Microbiol. Resour. Announc.">
        <title>Metagenome Sequencing to Explore Phylogenomics of Terrestrial Cyanobacteria.</title>
        <authorList>
            <person name="Ward R.D."/>
            <person name="Stajich J.E."/>
            <person name="Johansen J.R."/>
            <person name="Huntemann M."/>
            <person name="Clum A."/>
            <person name="Foster B."/>
            <person name="Foster B."/>
            <person name="Roux S."/>
            <person name="Palaniappan K."/>
            <person name="Varghese N."/>
            <person name="Mukherjee S."/>
            <person name="Reddy T.B.K."/>
            <person name="Daum C."/>
            <person name="Copeland A."/>
            <person name="Chen I.A."/>
            <person name="Ivanova N.N."/>
            <person name="Kyrpides N.C."/>
            <person name="Shapiro N."/>
            <person name="Eloe-Fadrosh E.A."/>
            <person name="Pietrasiak N."/>
        </authorList>
    </citation>
    <scope>NUCLEOTIDE SEQUENCE</scope>
    <source>
        <strain evidence="15">GSE-TBD4-15B</strain>
    </source>
</reference>
<feature type="domain" description="HTH araC/xylS-type" evidence="14">
    <location>
        <begin position="109"/>
        <end position="207"/>
    </location>
</feature>
<sequence>MSLNSHVRKWRVQFAIALYPVSMILDAETCYRALQARDPRFDGRFFTAVCTTQIFCRPVCPARTPKFENCRFFSSAAAAHAAGFRPCLRCRPELSPDLLTQITTASTVNRALRLINQGALDQGSVAELANRLGMGDRHLRRLFDQHLGISPLAVAQTRRILFAKQLINQTELPLTDIALAAGFNSIRRFNAAMRDSYQKSPTELRQAKTSRLSAMPPIGQPAIQIRLPFEPPYHWAALVQWLTPRVTAGVEQITPAAYRRTIELEGAQGMVELHPVEDANYLLAQIQFPKLGCLSQIVERLKQMFDLSANIGEIAAQLGSDPQLQSVVHALLGLRVPGAWDGFELAVRTILGQQVSVAAATKMAGRLVQIYGAALPEPQGELTHLFPQPTALAAADLTQIGLTLNRSKAINAMAAKFAAEPDFFSRFTDLEDAVQQLTQLPGIGDWTAQYIAMRALREPDAFPASDLGLRRSMALLGCAVQQSELVALSQAWRPWRAYAAMYLWMNLNLSLLKSES</sequence>
<dbReference type="Pfam" id="PF06029">
    <property type="entry name" value="AlkA_N"/>
    <property type="match status" value="1"/>
</dbReference>
<dbReference type="InterPro" id="IPR003265">
    <property type="entry name" value="HhH-GPD_domain"/>
</dbReference>
<dbReference type="SMART" id="SM00478">
    <property type="entry name" value="ENDO3c"/>
    <property type="match status" value="1"/>
</dbReference>
<dbReference type="InterPro" id="IPR011257">
    <property type="entry name" value="DNA_glycosylase"/>
</dbReference>
<keyword evidence="5" id="KW-0808">Transferase</keyword>
<keyword evidence="13" id="KW-0234">DNA repair</keyword>
<organism evidence="15 16">
    <name type="scientific">Pegethrix bostrychoides GSE-TBD4-15B</name>
    <dbReference type="NCBI Taxonomy" id="2839662"/>
    <lineage>
        <taxon>Bacteria</taxon>
        <taxon>Bacillati</taxon>
        <taxon>Cyanobacteriota</taxon>
        <taxon>Cyanophyceae</taxon>
        <taxon>Oculatellales</taxon>
        <taxon>Oculatellaceae</taxon>
        <taxon>Pegethrix</taxon>
    </lineage>
</organism>
<dbReference type="GO" id="GO:0008270">
    <property type="term" value="F:zinc ion binding"/>
    <property type="evidence" value="ECO:0007669"/>
    <property type="project" value="InterPro"/>
</dbReference>
<dbReference type="Gene3D" id="1.10.10.60">
    <property type="entry name" value="Homeodomain-like"/>
    <property type="match status" value="1"/>
</dbReference>
<keyword evidence="11" id="KW-0010">Activator</keyword>
<gene>
    <name evidence="15" type="ORF">KME07_12120</name>
</gene>
<dbReference type="InterPro" id="IPR009057">
    <property type="entry name" value="Homeodomain-like_sf"/>
</dbReference>
<dbReference type="GO" id="GO:0003700">
    <property type="term" value="F:DNA-binding transcription factor activity"/>
    <property type="evidence" value="ECO:0007669"/>
    <property type="project" value="InterPro"/>
</dbReference>
<dbReference type="GO" id="GO:0032259">
    <property type="term" value="P:methylation"/>
    <property type="evidence" value="ECO:0007669"/>
    <property type="project" value="UniProtKB-KW"/>
</dbReference>
<evidence type="ECO:0000256" key="2">
    <source>
        <dbReference type="ARBA" id="ARBA00001947"/>
    </source>
</evidence>
<keyword evidence="12" id="KW-0804">Transcription</keyword>
<keyword evidence="8" id="KW-0862">Zinc</keyword>
<dbReference type="SUPFAM" id="SSF48150">
    <property type="entry name" value="DNA-glycosylase"/>
    <property type="match status" value="1"/>
</dbReference>
<evidence type="ECO:0000256" key="3">
    <source>
        <dbReference type="ARBA" id="ARBA00012000"/>
    </source>
</evidence>
<accession>A0A951PAN2</accession>
<dbReference type="Gene3D" id="1.10.1670.10">
    <property type="entry name" value="Helix-hairpin-Helix base-excision DNA repair enzymes (C-terminal)"/>
    <property type="match status" value="1"/>
</dbReference>
<dbReference type="SMART" id="SM01009">
    <property type="entry name" value="AlkA_N"/>
    <property type="match status" value="1"/>
</dbReference>
<dbReference type="SUPFAM" id="SSF57884">
    <property type="entry name" value="Ada DNA repair protein, N-terminal domain (N-Ada 10)"/>
    <property type="match status" value="1"/>
</dbReference>
<dbReference type="EMBL" id="JAHHHV010000066">
    <property type="protein sequence ID" value="MBW4466166.1"/>
    <property type="molecule type" value="Genomic_DNA"/>
</dbReference>
<keyword evidence="9" id="KW-0805">Transcription regulation</keyword>
<protein>
    <recommendedName>
        <fullName evidence="3">DNA-3-methyladenine glycosylase II</fullName>
        <ecNumber evidence="3">3.2.2.21</ecNumber>
    </recommendedName>
</protein>
<evidence type="ECO:0000313" key="15">
    <source>
        <dbReference type="EMBL" id="MBW4466166.1"/>
    </source>
</evidence>
<keyword evidence="6" id="KW-0479">Metal-binding</keyword>
<reference evidence="15" key="1">
    <citation type="submission" date="2021-05" db="EMBL/GenBank/DDBJ databases">
        <authorList>
            <person name="Pietrasiak N."/>
            <person name="Ward R."/>
            <person name="Stajich J.E."/>
            <person name="Kurbessoian T."/>
        </authorList>
    </citation>
    <scope>NUCLEOTIDE SEQUENCE</scope>
    <source>
        <strain evidence="15">GSE-TBD4-15B</strain>
    </source>
</reference>